<feature type="compositionally biased region" description="Low complexity" evidence="4">
    <location>
        <begin position="82"/>
        <end position="104"/>
    </location>
</feature>
<keyword evidence="3" id="KW-0539">Nucleus</keyword>
<feature type="compositionally biased region" description="Polar residues" evidence="4">
    <location>
        <begin position="34"/>
        <end position="65"/>
    </location>
</feature>
<sequence length="907" mass="99511">MSGDGAHADLKPMSMSSCLSSPEAAVAGHDASAGPSQLQGLAKLTTSSIRAGEPSASSHPGTTEPTFKRVRSGSYGHTYDRSPTVPSAVAASASSSQCSPAPSTMASSQLAPLSAGGSTTRRQVQSCAECKRRKIKCDRVYPCAPCQMRGDAESCEKPETNPGTPSPIYDSLFTRMSSLESTVRALQHKIAQLEDHGAPRPRPASSSGSTNLKPSAVTDTGAGVGANAVASTRRLATSASSSSAALSSSTHAPIRPSTASTPTNDAVNARGERGQPPEEEVALMLEDIAMSFNANKSRLRQAMNPLHQDSGTLRSASVRHERARMMNPLSVIGAQRSWMLVETYFGRIEWYTKSLHAPSFIVECKSILHLDPEEAHRTTRTSFLCVLYMVLCCSLHLIEPYEAQALGYSLEDAWLLAEDVYHSGLSMLSNSDWLRHPSLEYLQSIIVAGVFMYNTSAEADVHWALLGSAIKCATNLGLSRLGWETDGKKWPPAWKSFRRRETGRRIWWGLVVLDWSHAQAHNGTCEFFSPECYCNCVHPSQNHTAPPSNVNDADMNDDYVSRPLSQYTESTMTILKLRFVTLYREFVDHLNVNQLADYDFIVEMDGRICDVIADFPEYFSSLSHPWQKDRRWPNLEKEALLIQITAANRHLRLHRPYLMRGYHDSKYHASTERCVSSARSVLVLLRQAGERCPEIFRLWIVSLYQFVASIVCFIDLIHKPSIEMRATLRESVELLKLASSNSAAARMGVKVLEGLLAAEQDITSVPGKRPRLDLEDEESNSPFRNVVNHLLLSASSEVLPYSSSAPKSEPHVRTTAESMPGVAPWNIESSIAAALAYGELGFERGLYGMASGVHPEEYGQQYAWSQAPPRSEDVPAGVYNGVGPAARPVYPMGDGYGRPWPTEAPRE</sequence>
<dbReference type="InterPro" id="IPR050613">
    <property type="entry name" value="Sec_Metabolite_Reg"/>
</dbReference>
<name>A0A2X0LJA0_9BASI</name>
<dbReference type="InterPro" id="IPR001138">
    <property type="entry name" value="Zn2Cys6_DnaBD"/>
</dbReference>
<dbReference type="Proteomes" id="UP000249723">
    <property type="component" value="Unassembled WGS sequence"/>
</dbReference>
<dbReference type="CDD" id="cd00067">
    <property type="entry name" value="GAL4"/>
    <property type="match status" value="1"/>
</dbReference>
<dbReference type="GO" id="GO:0000981">
    <property type="term" value="F:DNA-binding transcription factor activity, RNA polymerase II-specific"/>
    <property type="evidence" value="ECO:0007669"/>
    <property type="project" value="InterPro"/>
</dbReference>
<dbReference type="PANTHER" id="PTHR31001:SF76">
    <property type="entry name" value="ZN(2)-C6 FUNGAL-TYPE DOMAIN-CONTAINING PROTEIN"/>
    <property type="match status" value="1"/>
</dbReference>
<evidence type="ECO:0000313" key="7">
    <source>
        <dbReference type="Proteomes" id="UP000249723"/>
    </source>
</evidence>
<comment type="subcellular location">
    <subcellularLocation>
        <location evidence="1">Nucleus</location>
    </subcellularLocation>
</comment>
<feature type="compositionally biased region" description="Polar residues" evidence="4">
    <location>
        <begin position="257"/>
        <end position="266"/>
    </location>
</feature>
<dbReference type="CDD" id="cd12148">
    <property type="entry name" value="fungal_TF_MHR"/>
    <property type="match status" value="1"/>
</dbReference>
<gene>
    <name evidence="6" type="ORF">BZ3500_MVSOF-1268-A1-R1_CHR7-1G09378</name>
</gene>
<dbReference type="PROSITE" id="PS50048">
    <property type="entry name" value="ZN2_CY6_FUNGAL_2"/>
    <property type="match status" value="1"/>
</dbReference>
<proteinExistence type="predicted"/>
<feature type="region of interest" description="Disordered" evidence="4">
    <location>
        <begin position="1"/>
        <end position="123"/>
    </location>
</feature>
<dbReference type="Pfam" id="PF04082">
    <property type="entry name" value="Fungal_trans"/>
    <property type="match status" value="1"/>
</dbReference>
<dbReference type="GO" id="GO:0005634">
    <property type="term" value="C:nucleus"/>
    <property type="evidence" value="ECO:0007669"/>
    <property type="project" value="UniProtKB-SubCell"/>
</dbReference>
<dbReference type="InterPro" id="IPR007219">
    <property type="entry name" value="XnlR_reg_dom"/>
</dbReference>
<dbReference type="GO" id="GO:0006351">
    <property type="term" value="P:DNA-templated transcription"/>
    <property type="evidence" value="ECO:0007669"/>
    <property type="project" value="InterPro"/>
</dbReference>
<dbReference type="STRING" id="289078.A0A2X0LJA0"/>
<keyword evidence="2" id="KW-0479">Metal-binding</keyword>
<feature type="region of interest" description="Disordered" evidence="4">
    <location>
        <begin position="239"/>
        <end position="276"/>
    </location>
</feature>
<evidence type="ECO:0000259" key="5">
    <source>
        <dbReference type="PROSITE" id="PS50048"/>
    </source>
</evidence>
<dbReference type="SUPFAM" id="SSF57701">
    <property type="entry name" value="Zn2/Cys6 DNA-binding domain"/>
    <property type="match status" value="1"/>
</dbReference>
<dbReference type="OrthoDB" id="3364175at2759"/>
<evidence type="ECO:0000256" key="1">
    <source>
        <dbReference type="ARBA" id="ARBA00004123"/>
    </source>
</evidence>
<dbReference type="AlphaFoldDB" id="A0A2X0LJA0"/>
<evidence type="ECO:0000256" key="4">
    <source>
        <dbReference type="SAM" id="MobiDB-lite"/>
    </source>
</evidence>
<dbReference type="GO" id="GO:0003677">
    <property type="term" value="F:DNA binding"/>
    <property type="evidence" value="ECO:0007669"/>
    <property type="project" value="InterPro"/>
</dbReference>
<feature type="compositionally biased region" description="Basic and acidic residues" evidence="4">
    <location>
        <begin position="150"/>
        <end position="159"/>
    </location>
</feature>
<dbReference type="Pfam" id="PF00172">
    <property type="entry name" value="Zn_clus"/>
    <property type="match status" value="1"/>
</dbReference>
<feature type="region of interest" description="Disordered" evidence="4">
    <location>
        <begin position="193"/>
        <end position="223"/>
    </location>
</feature>
<feature type="compositionally biased region" description="Polar residues" evidence="4">
    <location>
        <begin position="105"/>
        <end position="123"/>
    </location>
</feature>
<evidence type="ECO:0000256" key="3">
    <source>
        <dbReference type="ARBA" id="ARBA00023242"/>
    </source>
</evidence>
<dbReference type="EMBL" id="FMWP01000127">
    <property type="protein sequence ID" value="SDA03326.1"/>
    <property type="molecule type" value="Genomic_DNA"/>
</dbReference>
<keyword evidence="7" id="KW-1185">Reference proteome</keyword>
<feature type="domain" description="Zn(2)-C6 fungal-type" evidence="5">
    <location>
        <begin position="126"/>
        <end position="155"/>
    </location>
</feature>
<protein>
    <submittedName>
        <fullName evidence="6">BZ3500_MvSof-1268-A1-R1_Chr7-1g09378 protein</fullName>
    </submittedName>
</protein>
<evidence type="ECO:0000256" key="2">
    <source>
        <dbReference type="ARBA" id="ARBA00022723"/>
    </source>
</evidence>
<feature type="compositionally biased region" description="Low complexity" evidence="4">
    <location>
        <begin position="239"/>
        <end position="249"/>
    </location>
</feature>
<dbReference type="GO" id="GO:0008270">
    <property type="term" value="F:zinc ion binding"/>
    <property type="evidence" value="ECO:0007669"/>
    <property type="project" value="InterPro"/>
</dbReference>
<dbReference type="SMART" id="SM00066">
    <property type="entry name" value="GAL4"/>
    <property type="match status" value="1"/>
</dbReference>
<dbReference type="InterPro" id="IPR036864">
    <property type="entry name" value="Zn2-C6_fun-type_DNA-bd_sf"/>
</dbReference>
<feature type="compositionally biased region" description="Basic and acidic residues" evidence="4">
    <location>
        <begin position="1"/>
        <end position="10"/>
    </location>
</feature>
<dbReference type="Gene3D" id="4.10.240.10">
    <property type="entry name" value="Zn(2)-C6 fungal-type DNA-binding domain"/>
    <property type="match status" value="1"/>
</dbReference>
<dbReference type="PROSITE" id="PS00463">
    <property type="entry name" value="ZN2_CY6_FUNGAL_1"/>
    <property type="match status" value="1"/>
</dbReference>
<feature type="region of interest" description="Disordered" evidence="4">
    <location>
        <begin position="150"/>
        <end position="170"/>
    </location>
</feature>
<dbReference type="PANTHER" id="PTHR31001">
    <property type="entry name" value="UNCHARACTERIZED TRANSCRIPTIONAL REGULATORY PROTEIN"/>
    <property type="match status" value="1"/>
</dbReference>
<organism evidence="6 7">
    <name type="scientific">Microbotryum saponariae</name>
    <dbReference type="NCBI Taxonomy" id="289078"/>
    <lineage>
        <taxon>Eukaryota</taxon>
        <taxon>Fungi</taxon>
        <taxon>Dikarya</taxon>
        <taxon>Basidiomycota</taxon>
        <taxon>Pucciniomycotina</taxon>
        <taxon>Microbotryomycetes</taxon>
        <taxon>Microbotryales</taxon>
        <taxon>Microbotryaceae</taxon>
        <taxon>Microbotryum</taxon>
    </lineage>
</organism>
<accession>A0A2X0LJA0</accession>
<reference evidence="7" key="1">
    <citation type="submission" date="2016-10" db="EMBL/GenBank/DDBJ databases">
        <authorList>
            <person name="Jeantristanb JTB J.-T."/>
            <person name="Ricardo R."/>
        </authorList>
    </citation>
    <scope>NUCLEOTIDE SEQUENCE [LARGE SCALE GENOMIC DNA]</scope>
</reference>
<evidence type="ECO:0000313" key="6">
    <source>
        <dbReference type="EMBL" id="SDA03326.1"/>
    </source>
</evidence>